<evidence type="ECO:0000313" key="2">
    <source>
        <dbReference type="Proteomes" id="UP000253676"/>
    </source>
</evidence>
<reference evidence="1 2" key="1">
    <citation type="submission" date="2018-07" db="EMBL/GenBank/DDBJ databases">
        <title>Complete genome sequence of Flavobacterium psychrolimnae LMG 22018.</title>
        <authorList>
            <person name="Kim D.-U."/>
        </authorList>
    </citation>
    <scope>NUCLEOTIDE SEQUENCE [LARGE SCALE GENOMIC DNA]</scope>
    <source>
        <strain evidence="1 2">LMG 22018</strain>
    </source>
</reference>
<dbReference type="AlphaFoldDB" id="A0A366B1U8"/>
<accession>A0A366B1U8</accession>
<evidence type="ECO:0000313" key="1">
    <source>
        <dbReference type="EMBL" id="RBN51095.1"/>
    </source>
</evidence>
<dbReference type="OrthoDB" id="9871381at2"/>
<proteinExistence type="predicted"/>
<dbReference type="Proteomes" id="UP000253676">
    <property type="component" value="Unassembled WGS sequence"/>
</dbReference>
<dbReference type="EMBL" id="QNUX01000003">
    <property type="protein sequence ID" value="RBN51095.1"/>
    <property type="molecule type" value="Genomic_DNA"/>
</dbReference>
<comment type="caution">
    <text evidence="1">The sequence shown here is derived from an EMBL/GenBank/DDBJ whole genome shotgun (WGS) entry which is preliminary data.</text>
</comment>
<dbReference type="RefSeq" id="WP_113634069.1">
    <property type="nucleotide sequence ID" value="NZ_QNUX01000003.1"/>
</dbReference>
<organism evidence="1 2">
    <name type="scientific">Flavobacterium psychrolimnae</name>
    <dbReference type="NCBI Taxonomy" id="249351"/>
    <lineage>
        <taxon>Bacteria</taxon>
        <taxon>Pseudomonadati</taxon>
        <taxon>Bacteroidota</taxon>
        <taxon>Flavobacteriia</taxon>
        <taxon>Flavobacteriales</taxon>
        <taxon>Flavobacteriaceae</taxon>
        <taxon>Flavobacterium</taxon>
    </lineage>
</organism>
<gene>
    <name evidence="1" type="ORF">DR980_04535</name>
</gene>
<keyword evidence="2" id="KW-1185">Reference proteome</keyword>
<protein>
    <submittedName>
        <fullName evidence="1">Uncharacterized protein</fullName>
    </submittedName>
</protein>
<sequence length="127" mass="15027">MFDINLVQIQEICKKSKQSIDLSEFRFPYQESYKSLNQKIIEAAEEGKNLISIDFVYSLTGINKSLTLNEIEKLYYRIYLNQDGGLAEINLYDYPLYLITRGFKVEIIENLKQHLHGYPTKKYMISW</sequence>
<name>A0A366B1U8_9FLAO</name>